<dbReference type="AlphaFoldDB" id="A0A8J3FLF6"/>
<dbReference type="Proteomes" id="UP000656042">
    <property type="component" value="Unassembled WGS sequence"/>
</dbReference>
<protein>
    <recommendedName>
        <fullName evidence="2">Outer membrane channel protein CpnT-like N-terminal domain-containing protein</fullName>
    </recommendedName>
</protein>
<feature type="compositionally biased region" description="Gly residues" evidence="1">
    <location>
        <begin position="301"/>
        <end position="319"/>
    </location>
</feature>
<proteinExistence type="predicted"/>
<feature type="region of interest" description="Disordered" evidence="1">
    <location>
        <begin position="157"/>
        <end position="198"/>
    </location>
</feature>
<reference evidence="3" key="1">
    <citation type="journal article" date="2014" name="Int. J. Syst. Evol. Microbiol.">
        <title>Complete genome sequence of Corynebacterium casei LMG S-19264T (=DSM 44701T), isolated from a smear-ripened cheese.</title>
        <authorList>
            <consortium name="US DOE Joint Genome Institute (JGI-PGF)"/>
            <person name="Walter F."/>
            <person name="Albersmeier A."/>
            <person name="Kalinowski J."/>
            <person name="Ruckert C."/>
        </authorList>
    </citation>
    <scope>NUCLEOTIDE SEQUENCE</scope>
    <source>
        <strain evidence="3">CGMCC 4.7299</strain>
    </source>
</reference>
<feature type="compositionally biased region" description="Pro residues" evidence="1">
    <location>
        <begin position="235"/>
        <end position="247"/>
    </location>
</feature>
<feature type="compositionally biased region" description="Gly residues" evidence="1">
    <location>
        <begin position="184"/>
        <end position="195"/>
    </location>
</feature>
<dbReference type="InterPro" id="IPR036689">
    <property type="entry name" value="ESAT-6-like_sf"/>
</dbReference>
<evidence type="ECO:0000313" key="3">
    <source>
        <dbReference type="EMBL" id="GGK77520.1"/>
    </source>
</evidence>
<feature type="domain" description="Outer membrane channel protein CpnT-like N-terminal" evidence="2">
    <location>
        <begin position="30"/>
        <end position="103"/>
    </location>
</feature>
<keyword evidence="4" id="KW-1185">Reference proteome</keyword>
<dbReference type="InterPro" id="IPR038332">
    <property type="entry name" value="PPE_sf"/>
</dbReference>
<dbReference type="SUPFAM" id="SSF140453">
    <property type="entry name" value="EsxAB dimer-like"/>
    <property type="match status" value="1"/>
</dbReference>
<evidence type="ECO:0000256" key="1">
    <source>
        <dbReference type="SAM" id="MobiDB-lite"/>
    </source>
</evidence>
<organism evidence="3 4">
    <name type="scientific">Mangrovihabitans endophyticus</name>
    <dbReference type="NCBI Taxonomy" id="1751298"/>
    <lineage>
        <taxon>Bacteria</taxon>
        <taxon>Bacillati</taxon>
        <taxon>Actinomycetota</taxon>
        <taxon>Actinomycetes</taxon>
        <taxon>Micromonosporales</taxon>
        <taxon>Micromonosporaceae</taxon>
        <taxon>Mangrovihabitans</taxon>
    </lineage>
</organism>
<feature type="region of interest" description="Disordered" evidence="1">
    <location>
        <begin position="226"/>
        <end position="319"/>
    </location>
</feature>
<dbReference type="Pfam" id="PF25547">
    <property type="entry name" value="WXG100_2"/>
    <property type="match status" value="1"/>
</dbReference>
<sequence length="420" mass="41905">MQAVPERPEIWTDFSRYPHAELIRALSASNPNAVTAAGDVWADVAAALHERADDVADRTTELRRTWSGVAADRFQVMAGDLLTGIRRVADAAQEMRDLAYAAGEALYAAWTAMPAVSGEAARRQAILVMAELAERYLVLAAQFHEAMSQLLPGAADPATAGAPGRDGVPAGTLPPAKLVFGSPSGPGGSSAGRGGPDPLFGRMLPAGLATAAVLGRRFVPSLLTPRRQADGYSPAHPPADPQTPVPPDATVGPADPDIDDPDIDDQQIGDQQIGDLAGSGPPPGGLPGPDADAAELDELSAGGGLDPLPGGGGSLGGADLGSLSGGGLGPLPDAPDIGGTATAGGVTAAAGVGAAAGAGAGAASARPMMPMMPMMPMGMGGEGGGGRRLPPWLVETEDVWGESAAMTAPVIGEDADAGGW</sequence>
<evidence type="ECO:0000259" key="2">
    <source>
        <dbReference type="Pfam" id="PF25547"/>
    </source>
</evidence>
<reference evidence="3" key="2">
    <citation type="submission" date="2020-09" db="EMBL/GenBank/DDBJ databases">
        <authorList>
            <person name="Sun Q."/>
            <person name="Zhou Y."/>
        </authorList>
    </citation>
    <scope>NUCLEOTIDE SEQUENCE</scope>
    <source>
        <strain evidence="3">CGMCC 4.7299</strain>
    </source>
</reference>
<feature type="compositionally biased region" description="Low complexity" evidence="1">
    <location>
        <begin position="268"/>
        <end position="279"/>
    </location>
</feature>
<comment type="caution">
    <text evidence="3">The sequence shown here is derived from an EMBL/GenBank/DDBJ whole genome shotgun (WGS) entry which is preliminary data.</text>
</comment>
<accession>A0A8J3FLF6</accession>
<evidence type="ECO:0000313" key="4">
    <source>
        <dbReference type="Proteomes" id="UP000656042"/>
    </source>
</evidence>
<gene>
    <name evidence="3" type="ORF">GCM10012284_09410</name>
</gene>
<feature type="compositionally biased region" description="Acidic residues" evidence="1">
    <location>
        <begin position="256"/>
        <end position="267"/>
    </location>
</feature>
<dbReference type="Gene3D" id="1.20.1260.20">
    <property type="entry name" value="PPE superfamily"/>
    <property type="match status" value="1"/>
</dbReference>
<name>A0A8J3FLF6_9ACTN</name>
<dbReference type="InterPro" id="IPR057746">
    <property type="entry name" value="CpnT-like_N"/>
</dbReference>
<dbReference type="EMBL" id="BMMX01000001">
    <property type="protein sequence ID" value="GGK77520.1"/>
    <property type="molecule type" value="Genomic_DNA"/>
</dbReference>